<accession>A0A6J6ICP6</accession>
<dbReference type="PANTHER" id="PTHR43210">
    <property type="entry name" value="DETHIOBIOTIN SYNTHETASE"/>
    <property type="match status" value="1"/>
</dbReference>
<dbReference type="Gene3D" id="3.40.50.300">
    <property type="entry name" value="P-loop containing nucleotide triphosphate hydrolases"/>
    <property type="match status" value="1"/>
</dbReference>
<gene>
    <name evidence="1" type="ORF">UFOPK1446_00679</name>
    <name evidence="2" type="ORF">UFOPK1939_00751</name>
</gene>
<dbReference type="Pfam" id="PF13500">
    <property type="entry name" value="AAA_26"/>
    <property type="match status" value="1"/>
</dbReference>
<dbReference type="AlphaFoldDB" id="A0A6J6ICP6"/>
<dbReference type="InterPro" id="IPR027417">
    <property type="entry name" value="P-loop_NTPase"/>
</dbReference>
<dbReference type="GO" id="GO:0009102">
    <property type="term" value="P:biotin biosynthetic process"/>
    <property type="evidence" value="ECO:0007669"/>
    <property type="project" value="UniProtKB-UniPathway"/>
</dbReference>
<dbReference type="EMBL" id="CAEZVF010000104">
    <property type="protein sequence ID" value="CAB4623506.1"/>
    <property type="molecule type" value="Genomic_DNA"/>
</dbReference>
<evidence type="ECO:0000313" key="2">
    <source>
        <dbReference type="EMBL" id="CAB4623506.1"/>
    </source>
</evidence>
<protein>
    <submittedName>
        <fullName evidence="2">Unannotated protein</fullName>
    </submittedName>
</protein>
<dbReference type="InterPro" id="IPR004472">
    <property type="entry name" value="DTB_synth_BioD"/>
</dbReference>
<dbReference type="SUPFAM" id="SSF52540">
    <property type="entry name" value="P-loop containing nucleoside triphosphate hydrolases"/>
    <property type="match status" value="1"/>
</dbReference>
<dbReference type="PIRSF" id="PIRSF006755">
    <property type="entry name" value="DTB_synth"/>
    <property type="match status" value="1"/>
</dbReference>
<dbReference type="GO" id="GO:0005524">
    <property type="term" value="F:ATP binding"/>
    <property type="evidence" value="ECO:0007669"/>
    <property type="project" value="InterPro"/>
</dbReference>
<dbReference type="UniPathway" id="UPA00078"/>
<dbReference type="GO" id="GO:0005829">
    <property type="term" value="C:cytosol"/>
    <property type="evidence" value="ECO:0007669"/>
    <property type="project" value="TreeGrafter"/>
</dbReference>
<sequence length="246" mass="25247">MSEILIVSGTGTDVGKTIVTAAIAANVIRAGKSVSVVKPGQTGVTGDEPGDLAVVAELTSSIDGAADRLLLHEYGRYEPPLAPATAARISGQPPLVLADVVASIQGLTSDFIVVEGAGGLLVKYSDEPVWTIADLARELNAEVLLVVASGLGTLHHTAATLEALATRGLTTPGLVIGQWPVEPSLAEKTNVVDLQDLGAPLVGAFPAQAGLSGEFAHIAATSLHPRLGGTFDEADFTHTHTQELNR</sequence>
<evidence type="ECO:0000313" key="1">
    <source>
        <dbReference type="EMBL" id="CAB4545514.1"/>
    </source>
</evidence>
<dbReference type="HAMAP" id="MF_00336">
    <property type="entry name" value="BioD"/>
    <property type="match status" value="1"/>
</dbReference>
<dbReference type="GO" id="GO:0000287">
    <property type="term" value="F:magnesium ion binding"/>
    <property type="evidence" value="ECO:0007669"/>
    <property type="project" value="InterPro"/>
</dbReference>
<dbReference type="GO" id="GO:0004141">
    <property type="term" value="F:dethiobiotin synthase activity"/>
    <property type="evidence" value="ECO:0007669"/>
    <property type="project" value="InterPro"/>
</dbReference>
<proteinExistence type="inferred from homology"/>
<dbReference type="NCBIfam" id="TIGR00347">
    <property type="entry name" value="bioD"/>
    <property type="match status" value="1"/>
</dbReference>
<dbReference type="PANTHER" id="PTHR43210:SF5">
    <property type="entry name" value="DETHIOBIOTIN SYNTHETASE"/>
    <property type="match status" value="1"/>
</dbReference>
<dbReference type="EMBL" id="CAEZSO010000124">
    <property type="protein sequence ID" value="CAB4545514.1"/>
    <property type="molecule type" value="Genomic_DNA"/>
</dbReference>
<dbReference type="CDD" id="cd03109">
    <property type="entry name" value="DTBS"/>
    <property type="match status" value="1"/>
</dbReference>
<organism evidence="2">
    <name type="scientific">freshwater metagenome</name>
    <dbReference type="NCBI Taxonomy" id="449393"/>
    <lineage>
        <taxon>unclassified sequences</taxon>
        <taxon>metagenomes</taxon>
        <taxon>ecological metagenomes</taxon>
    </lineage>
</organism>
<name>A0A6J6ICP6_9ZZZZ</name>
<reference evidence="2" key="1">
    <citation type="submission" date="2020-05" db="EMBL/GenBank/DDBJ databases">
        <authorList>
            <person name="Chiriac C."/>
            <person name="Salcher M."/>
            <person name="Ghai R."/>
            <person name="Kavagutti S V."/>
        </authorList>
    </citation>
    <scope>NUCLEOTIDE SEQUENCE</scope>
</reference>